<evidence type="ECO:0000256" key="9">
    <source>
        <dbReference type="ARBA" id="ARBA00022679"/>
    </source>
</evidence>
<evidence type="ECO:0000256" key="10">
    <source>
        <dbReference type="ARBA" id="ARBA00022692"/>
    </source>
</evidence>
<sequence length="250" mass="25038">MAQDSFVRVWWGDIRGAFGLLTRLPLGGPGRGAAGCWAWPVAGALVGALAAAAGWGALWAGLPPGWAAALALAVQAAATGALHEDGLADTFDGLMGGRDPARRLEIMRDSRIGTFGALALMLVILARWSALVVLLPVAPLAVIGIAALSRACMAVLMAALPPARLDGLSRLIGRPSAAAAALAVGVGGALALVSLPDVRALPVVLIALAGMLLALGRWARARIGGQTGDILGAAQQLAEALALGIIVAAP</sequence>
<feature type="transmembrane region" description="Helical" evidence="19">
    <location>
        <begin position="200"/>
        <end position="218"/>
    </location>
</feature>
<dbReference type="EC" id="2.7.8.26" evidence="5 19"/>
<evidence type="ECO:0000256" key="7">
    <source>
        <dbReference type="ARBA" id="ARBA00022475"/>
    </source>
</evidence>
<dbReference type="RefSeq" id="WP_076531982.1">
    <property type="nucleotide sequence ID" value="NZ_BMEH01000005.1"/>
</dbReference>
<feature type="transmembrane region" description="Helical" evidence="19">
    <location>
        <begin position="37"/>
        <end position="62"/>
    </location>
</feature>
<evidence type="ECO:0000313" key="21">
    <source>
        <dbReference type="Proteomes" id="UP000186141"/>
    </source>
</evidence>
<gene>
    <name evidence="19" type="primary">cobS</name>
    <name evidence="20" type="ORF">SAMN05421774_105135</name>
</gene>
<organism evidence="20 21">
    <name type="scientific">Gemmobacter megaterium</name>
    <dbReference type="NCBI Taxonomy" id="1086013"/>
    <lineage>
        <taxon>Bacteria</taxon>
        <taxon>Pseudomonadati</taxon>
        <taxon>Pseudomonadota</taxon>
        <taxon>Alphaproteobacteria</taxon>
        <taxon>Rhodobacterales</taxon>
        <taxon>Paracoccaceae</taxon>
        <taxon>Gemmobacter</taxon>
    </lineage>
</organism>
<comment type="similarity">
    <text evidence="4 19">Belongs to the CobS family.</text>
</comment>
<evidence type="ECO:0000256" key="3">
    <source>
        <dbReference type="ARBA" id="ARBA00004663"/>
    </source>
</evidence>
<feature type="transmembrane region" description="Helical" evidence="19">
    <location>
        <begin position="172"/>
        <end position="194"/>
    </location>
</feature>
<dbReference type="GO" id="GO:0008818">
    <property type="term" value="F:cobalamin 5'-phosphate synthase activity"/>
    <property type="evidence" value="ECO:0007669"/>
    <property type="project" value="UniProtKB-UniRule"/>
</dbReference>
<dbReference type="AlphaFoldDB" id="A0A1N7PCH9"/>
<evidence type="ECO:0000256" key="1">
    <source>
        <dbReference type="ARBA" id="ARBA00001946"/>
    </source>
</evidence>
<dbReference type="HAMAP" id="MF_00719">
    <property type="entry name" value="CobS"/>
    <property type="match status" value="1"/>
</dbReference>
<keyword evidence="21" id="KW-1185">Reference proteome</keyword>
<dbReference type="GO" id="GO:0005886">
    <property type="term" value="C:plasma membrane"/>
    <property type="evidence" value="ECO:0007669"/>
    <property type="project" value="UniProtKB-SubCell"/>
</dbReference>
<accession>A0A1N7PCH9</accession>
<keyword evidence="9 19" id="KW-0808">Transferase</keyword>
<dbReference type="PANTHER" id="PTHR34148:SF1">
    <property type="entry name" value="ADENOSYLCOBINAMIDE-GDP RIBAZOLETRANSFERASE"/>
    <property type="match status" value="1"/>
</dbReference>
<evidence type="ECO:0000256" key="16">
    <source>
        <dbReference type="ARBA" id="ARBA00032853"/>
    </source>
</evidence>
<reference evidence="20 21" key="1">
    <citation type="submission" date="2017-01" db="EMBL/GenBank/DDBJ databases">
        <authorList>
            <person name="Mah S.A."/>
            <person name="Swanson W.J."/>
            <person name="Moy G.W."/>
            <person name="Vacquier V.D."/>
        </authorList>
    </citation>
    <scope>NUCLEOTIDE SEQUENCE [LARGE SCALE GENOMIC DNA]</scope>
    <source>
        <strain evidence="20 21">DSM 26375</strain>
    </source>
</reference>
<dbReference type="UniPathway" id="UPA00148">
    <property type="reaction ID" value="UER00238"/>
</dbReference>
<feature type="transmembrane region" description="Helical" evidence="19">
    <location>
        <begin position="140"/>
        <end position="160"/>
    </location>
</feature>
<evidence type="ECO:0000256" key="11">
    <source>
        <dbReference type="ARBA" id="ARBA00022842"/>
    </source>
</evidence>
<evidence type="ECO:0000256" key="15">
    <source>
        <dbReference type="ARBA" id="ARBA00032605"/>
    </source>
</evidence>
<keyword evidence="10 19" id="KW-0812">Transmembrane</keyword>
<comment type="catalytic activity">
    <reaction evidence="18 19">
        <text>alpha-ribazole 5'-phosphate + adenosylcob(III)inamide-GDP = adenosylcob(III)alamin 5'-phosphate + GMP + H(+)</text>
        <dbReference type="Rhea" id="RHEA:23560"/>
        <dbReference type="ChEBI" id="CHEBI:15378"/>
        <dbReference type="ChEBI" id="CHEBI:57918"/>
        <dbReference type="ChEBI" id="CHEBI:58115"/>
        <dbReference type="ChEBI" id="CHEBI:60487"/>
        <dbReference type="ChEBI" id="CHEBI:60493"/>
        <dbReference type="EC" id="2.7.8.26"/>
    </reaction>
</comment>
<evidence type="ECO:0000256" key="4">
    <source>
        <dbReference type="ARBA" id="ARBA00010561"/>
    </source>
</evidence>
<comment type="pathway">
    <text evidence="3 19">Cofactor biosynthesis; adenosylcobalamin biosynthesis; adenosylcobalamin from cob(II)yrinate a,c-diamide: step 7/7.</text>
</comment>
<protein>
    <recommendedName>
        <fullName evidence="6 19">Adenosylcobinamide-GDP ribazoletransferase</fullName>
        <ecNumber evidence="5 19">2.7.8.26</ecNumber>
    </recommendedName>
    <alternativeName>
        <fullName evidence="16 19">Cobalamin synthase</fullName>
    </alternativeName>
    <alternativeName>
        <fullName evidence="15 19">Cobalamin-5'-phosphate synthase</fullName>
    </alternativeName>
</protein>
<evidence type="ECO:0000313" key="20">
    <source>
        <dbReference type="EMBL" id="SIT08217.1"/>
    </source>
</evidence>
<dbReference type="GO" id="GO:0051073">
    <property type="term" value="F:adenosylcobinamide-GDP ribazoletransferase activity"/>
    <property type="evidence" value="ECO:0007669"/>
    <property type="project" value="UniProtKB-UniRule"/>
</dbReference>
<keyword evidence="13 19" id="KW-0472">Membrane</keyword>
<dbReference type="STRING" id="1086013.SAMN05421774_105135"/>
<dbReference type="GO" id="GO:0009236">
    <property type="term" value="P:cobalamin biosynthetic process"/>
    <property type="evidence" value="ECO:0007669"/>
    <property type="project" value="UniProtKB-UniRule"/>
</dbReference>
<evidence type="ECO:0000256" key="18">
    <source>
        <dbReference type="ARBA" id="ARBA00049504"/>
    </source>
</evidence>
<evidence type="ECO:0000256" key="2">
    <source>
        <dbReference type="ARBA" id="ARBA00004651"/>
    </source>
</evidence>
<comment type="cofactor">
    <cofactor evidence="1 19">
        <name>Mg(2+)</name>
        <dbReference type="ChEBI" id="CHEBI:18420"/>
    </cofactor>
</comment>
<keyword evidence="8 19" id="KW-0169">Cobalamin biosynthesis</keyword>
<name>A0A1N7PCH9_9RHOB</name>
<dbReference type="Pfam" id="PF02654">
    <property type="entry name" value="CobS"/>
    <property type="match status" value="1"/>
</dbReference>
<evidence type="ECO:0000256" key="6">
    <source>
        <dbReference type="ARBA" id="ARBA00015850"/>
    </source>
</evidence>
<evidence type="ECO:0000256" key="14">
    <source>
        <dbReference type="ARBA" id="ARBA00025228"/>
    </source>
</evidence>
<comment type="subcellular location">
    <subcellularLocation>
        <location evidence="2 19">Cell membrane</location>
        <topology evidence="2 19">Multi-pass membrane protein</topology>
    </subcellularLocation>
</comment>
<keyword evidence="11 19" id="KW-0460">Magnesium</keyword>
<proteinExistence type="inferred from homology"/>
<evidence type="ECO:0000256" key="17">
    <source>
        <dbReference type="ARBA" id="ARBA00048623"/>
    </source>
</evidence>
<keyword evidence="12 19" id="KW-1133">Transmembrane helix</keyword>
<dbReference type="EMBL" id="FTOT01000005">
    <property type="protein sequence ID" value="SIT08217.1"/>
    <property type="molecule type" value="Genomic_DNA"/>
</dbReference>
<comment type="function">
    <text evidence="14 19">Joins adenosylcobinamide-GDP and alpha-ribazole to generate adenosylcobalamin (Ado-cobalamin). Also synthesizes adenosylcobalamin 5'-phosphate from adenosylcobinamide-GDP and alpha-ribazole 5'-phosphate.</text>
</comment>
<dbReference type="PANTHER" id="PTHR34148">
    <property type="entry name" value="ADENOSYLCOBINAMIDE-GDP RIBAZOLETRANSFERASE"/>
    <property type="match status" value="1"/>
</dbReference>
<evidence type="ECO:0000256" key="13">
    <source>
        <dbReference type="ARBA" id="ARBA00023136"/>
    </source>
</evidence>
<dbReference type="Proteomes" id="UP000186141">
    <property type="component" value="Unassembled WGS sequence"/>
</dbReference>
<evidence type="ECO:0000256" key="19">
    <source>
        <dbReference type="HAMAP-Rule" id="MF_00719"/>
    </source>
</evidence>
<dbReference type="OrthoDB" id="9794626at2"/>
<dbReference type="InterPro" id="IPR003805">
    <property type="entry name" value="CobS"/>
</dbReference>
<evidence type="ECO:0000256" key="5">
    <source>
        <dbReference type="ARBA" id="ARBA00013200"/>
    </source>
</evidence>
<evidence type="ECO:0000256" key="8">
    <source>
        <dbReference type="ARBA" id="ARBA00022573"/>
    </source>
</evidence>
<feature type="transmembrane region" description="Helical" evidence="19">
    <location>
        <begin position="112"/>
        <end position="134"/>
    </location>
</feature>
<comment type="catalytic activity">
    <reaction evidence="17 19">
        <text>alpha-ribazole + adenosylcob(III)inamide-GDP = adenosylcob(III)alamin + GMP + H(+)</text>
        <dbReference type="Rhea" id="RHEA:16049"/>
        <dbReference type="ChEBI" id="CHEBI:10329"/>
        <dbReference type="ChEBI" id="CHEBI:15378"/>
        <dbReference type="ChEBI" id="CHEBI:18408"/>
        <dbReference type="ChEBI" id="CHEBI:58115"/>
        <dbReference type="ChEBI" id="CHEBI:60487"/>
        <dbReference type="EC" id="2.7.8.26"/>
    </reaction>
</comment>
<keyword evidence="7 19" id="KW-1003">Cell membrane</keyword>
<evidence type="ECO:0000256" key="12">
    <source>
        <dbReference type="ARBA" id="ARBA00022989"/>
    </source>
</evidence>